<protein>
    <submittedName>
        <fullName evidence="2">Major facilitator superfamily (MFS) profile domain-containing protein</fullName>
    </submittedName>
</protein>
<dbReference type="WBParaSite" id="PgR024_g119_t03">
    <property type="protein sequence ID" value="PgR024_g119_t03"/>
    <property type="gene ID" value="PgR024_g119"/>
</dbReference>
<proteinExistence type="predicted"/>
<keyword evidence="1" id="KW-1185">Reference proteome</keyword>
<reference evidence="2" key="1">
    <citation type="submission" date="2022-11" db="UniProtKB">
        <authorList>
            <consortium name="WormBaseParasite"/>
        </authorList>
    </citation>
    <scope>IDENTIFICATION</scope>
</reference>
<name>A0A915B312_PARUN</name>
<evidence type="ECO:0000313" key="2">
    <source>
        <dbReference type="WBParaSite" id="PgR024_g119_t03"/>
    </source>
</evidence>
<accession>A0A915B312</accession>
<organism evidence="1 2">
    <name type="scientific">Parascaris univalens</name>
    <name type="common">Nematode worm</name>
    <dbReference type="NCBI Taxonomy" id="6257"/>
    <lineage>
        <taxon>Eukaryota</taxon>
        <taxon>Metazoa</taxon>
        <taxon>Ecdysozoa</taxon>
        <taxon>Nematoda</taxon>
        <taxon>Chromadorea</taxon>
        <taxon>Rhabditida</taxon>
        <taxon>Spirurina</taxon>
        <taxon>Ascaridomorpha</taxon>
        <taxon>Ascaridoidea</taxon>
        <taxon>Ascarididae</taxon>
        <taxon>Parascaris</taxon>
    </lineage>
</organism>
<dbReference type="AlphaFoldDB" id="A0A915B312"/>
<evidence type="ECO:0000313" key="1">
    <source>
        <dbReference type="Proteomes" id="UP000887569"/>
    </source>
</evidence>
<sequence length="84" mass="9883">GFNMPAFWLDFDYAHYVRAQSFAVNWRLYGGIWACGSSQVCYSHRYLFLISNRCMTPDRRFVRLLWCSEAVAITISVVYDEVIE</sequence>
<dbReference type="Proteomes" id="UP000887569">
    <property type="component" value="Unplaced"/>
</dbReference>